<dbReference type="Proteomes" id="UP001153292">
    <property type="component" value="Chromosome 18"/>
</dbReference>
<dbReference type="Gene3D" id="1.20.1050.10">
    <property type="match status" value="1"/>
</dbReference>
<evidence type="ECO:0000259" key="5">
    <source>
        <dbReference type="PROSITE" id="PS50404"/>
    </source>
</evidence>
<feature type="domain" description="GST N-terminal" evidence="5">
    <location>
        <begin position="1"/>
        <end position="58"/>
    </location>
</feature>
<accession>A0ABN8AXL1</accession>
<dbReference type="InterPro" id="IPR004046">
    <property type="entry name" value="GST_C"/>
</dbReference>
<evidence type="ECO:0000256" key="2">
    <source>
        <dbReference type="ARBA" id="ARBA00022679"/>
    </source>
</evidence>
<dbReference type="InterPro" id="IPR050213">
    <property type="entry name" value="GST_superfamily"/>
</dbReference>
<evidence type="ECO:0000313" key="8">
    <source>
        <dbReference type="Proteomes" id="UP001153292"/>
    </source>
</evidence>
<dbReference type="EC" id="2.5.1.18" evidence="1"/>
<dbReference type="CDD" id="cd03192">
    <property type="entry name" value="GST_C_Sigma_like"/>
    <property type="match status" value="1"/>
</dbReference>
<name>A0ABN8AXL1_CHISP</name>
<protein>
    <recommendedName>
        <fullName evidence="1">glutathione transferase</fullName>
        <ecNumber evidence="1">2.5.1.18</ecNumber>
    </recommendedName>
</protein>
<dbReference type="SUPFAM" id="SSF52833">
    <property type="entry name" value="Thioredoxin-like"/>
    <property type="match status" value="1"/>
</dbReference>
<evidence type="ECO:0000256" key="1">
    <source>
        <dbReference type="ARBA" id="ARBA00012452"/>
    </source>
</evidence>
<reference evidence="7" key="1">
    <citation type="submission" date="2021-12" db="EMBL/GenBank/DDBJ databases">
        <authorList>
            <person name="King R."/>
        </authorList>
    </citation>
    <scope>NUCLEOTIDE SEQUENCE</scope>
</reference>
<comment type="catalytic activity">
    <reaction evidence="4">
        <text>RX + glutathione = an S-substituted glutathione + a halide anion + H(+)</text>
        <dbReference type="Rhea" id="RHEA:16437"/>
        <dbReference type="ChEBI" id="CHEBI:15378"/>
        <dbReference type="ChEBI" id="CHEBI:16042"/>
        <dbReference type="ChEBI" id="CHEBI:17792"/>
        <dbReference type="ChEBI" id="CHEBI:57925"/>
        <dbReference type="ChEBI" id="CHEBI:90779"/>
        <dbReference type="EC" id="2.5.1.18"/>
    </reaction>
</comment>
<dbReference type="Pfam" id="PF14497">
    <property type="entry name" value="GST_C_3"/>
    <property type="match status" value="1"/>
</dbReference>
<dbReference type="PANTHER" id="PTHR11571:SF224">
    <property type="entry name" value="HEMATOPOIETIC PROSTAGLANDIN D SYNTHASE"/>
    <property type="match status" value="1"/>
</dbReference>
<dbReference type="SUPFAM" id="SSF47616">
    <property type="entry name" value="GST C-terminal domain-like"/>
    <property type="match status" value="1"/>
</dbReference>
<organism evidence="7 8">
    <name type="scientific">Chilo suppressalis</name>
    <name type="common">Asiatic rice borer moth</name>
    <dbReference type="NCBI Taxonomy" id="168631"/>
    <lineage>
        <taxon>Eukaryota</taxon>
        <taxon>Metazoa</taxon>
        <taxon>Ecdysozoa</taxon>
        <taxon>Arthropoda</taxon>
        <taxon>Hexapoda</taxon>
        <taxon>Insecta</taxon>
        <taxon>Pterygota</taxon>
        <taxon>Neoptera</taxon>
        <taxon>Endopterygota</taxon>
        <taxon>Lepidoptera</taxon>
        <taxon>Glossata</taxon>
        <taxon>Ditrysia</taxon>
        <taxon>Pyraloidea</taxon>
        <taxon>Crambidae</taxon>
        <taxon>Crambinae</taxon>
        <taxon>Chilo</taxon>
    </lineage>
</organism>
<dbReference type="InterPro" id="IPR036282">
    <property type="entry name" value="Glutathione-S-Trfase_C_sf"/>
</dbReference>
<dbReference type="PANTHER" id="PTHR11571">
    <property type="entry name" value="GLUTATHIONE S-TRANSFERASE"/>
    <property type="match status" value="1"/>
</dbReference>
<evidence type="ECO:0000256" key="3">
    <source>
        <dbReference type="ARBA" id="ARBA00038317"/>
    </source>
</evidence>
<dbReference type="InterPro" id="IPR036249">
    <property type="entry name" value="Thioredoxin-like_sf"/>
</dbReference>
<proteinExistence type="inferred from homology"/>
<keyword evidence="8" id="KW-1185">Reference proteome</keyword>
<comment type="similarity">
    <text evidence="3">Belongs to the GST superfamily. Sigma family.</text>
</comment>
<evidence type="ECO:0000313" key="7">
    <source>
        <dbReference type="EMBL" id="CAH0401036.1"/>
    </source>
</evidence>
<dbReference type="EMBL" id="OU963911">
    <property type="protein sequence ID" value="CAH0401036.1"/>
    <property type="molecule type" value="Genomic_DNA"/>
</dbReference>
<gene>
    <name evidence="7" type="ORF">CHILSU_LOCUS4247</name>
</gene>
<keyword evidence="2" id="KW-0808">Transferase</keyword>
<dbReference type="PROSITE" id="PS50404">
    <property type="entry name" value="GST_NTER"/>
    <property type="match status" value="1"/>
</dbReference>
<feature type="domain" description="GST C-terminal" evidence="6">
    <location>
        <begin position="171"/>
        <end position="299"/>
    </location>
</feature>
<sequence>MRKVAKHMKILTFEIQQYLYMIRETPLGQLPVLEIDGKQYAQSLAIGRYLGRKYGLSGADIEEDFEIDQNVDFVNDIRANTNIKHGLAGADIEEDFQIDQNLEFVNDIRARDTCVSFSLAMDSHKNPSLKRIDTKYGLAGIDIEEDFQIDQNVDLVIIMSSGSGTGSAVFDLLEALGILGYRGRFPDRPERRLRFRAALVHYETDEVLKEKKHEDFSKNMYPAMLKKLNEIITKNNGHLAAGKLTWGDFVLAGMFDYLKTMLRQPQLEQQYPSFKKLVDGVYALPQLAKYLAQAPKTEI</sequence>
<dbReference type="PROSITE" id="PS50405">
    <property type="entry name" value="GST_CTER"/>
    <property type="match status" value="1"/>
</dbReference>
<dbReference type="Gene3D" id="1.20.1050.130">
    <property type="match status" value="1"/>
</dbReference>
<evidence type="ECO:0000259" key="6">
    <source>
        <dbReference type="PROSITE" id="PS50405"/>
    </source>
</evidence>
<evidence type="ECO:0000256" key="4">
    <source>
        <dbReference type="ARBA" id="ARBA00047960"/>
    </source>
</evidence>
<dbReference type="InterPro" id="IPR004045">
    <property type="entry name" value="Glutathione_S-Trfase_N"/>
</dbReference>
<dbReference type="InterPro" id="IPR010987">
    <property type="entry name" value="Glutathione-S-Trfase_C-like"/>
</dbReference>